<dbReference type="EMBL" id="QVIA01000023">
    <property type="protein sequence ID" value="RGC27699.1"/>
    <property type="molecule type" value="Genomic_DNA"/>
</dbReference>
<sequence>MGRTRKIILWILSVLSGVGIVISAICIWLQNKLNAAVSVIGRSDGPTSIFIAGSARDFTVVYMAAILLILVTALTFWLIGGIPIWDRTEVFFTMDMGEFARAERILSGHKIRYRSKIVRHTTRNNQMLGRIGENENCNATYAVYTEKKNAEEAKYHLSQEMGRQE</sequence>
<comment type="caution">
    <text evidence="2">The sequence shown here is derived from an EMBL/GenBank/DDBJ whole genome shotgun (WGS) entry which is preliminary data.</text>
</comment>
<protein>
    <submittedName>
        <fullName evidence="2">Uncharacterized protein</fullName>
    </submittedName>
</protein>
<dbReference type="GeneID" id="93334457"/>
<gene>
    <name evidence="2" type="ORF">DWX41_17550</name>
</gene>
<keyword evidence="1" id="KW-0812">Transmembrane</keyword>
<evidence type="ECO:0000256" key="1">
    <source>
        <dbReference type="SAM" id="Phobius"/>
    </source>
</evidence>
<feature type="transmembrane region" description="Helical" evidence="1">
    <location>
        <begin position="7"/>
        <end position="30"/>
    </location>
</feature>
<dbReference type="AlphaFoldDB" id="A0A3E2WM34"/>
<evidence type="ECO:0000313" key="3">
    <source>
        <dbReference type="Proteomes" id="UP000261111"/>
    </source>
</evidence>
<name>A0A3E2WM34_9FIRM</name>
<dbReference type="RefSeq" id="WP_025657208.1">
    <property type="nucleotide sequence ID" value="NZ_QVIA01000023.1"/>
</dbReference>
<evidence type="ECO:0000313" key="2">
    <source>
        <dbReference type="EMBL" id="RGC27699.1"/>
    </source>
</evidence>
<keyword evidence="1" id="KW-0472">Membrane</keyword>
<feature type="transmembrane region" description="Helical" evidence="1">
    <location>
        <begin position="60"/>
        <end position="85"/>
    </location>
</feature>
<accession>A0A3E2WM34</accession>
<dbReference type="Proteomes" id="UP000261111">
    <property type="component" value="Unassembled WGS sequence"/>
</dbReference>
<organism evidence="2 3">
    <name type="scientific">Hungatella hathewayi</name>
    <dbReference type="NCBI Taxonomy" id="154046"/>
    <lineage>
        <taxon>Bacteria</taxon>
        <taxon>Bacillati</taxon>
        <taxon>Bacillota</taxon>
        <taxon>Clostridia</taxon>
        <taxon>Lachnospirales</taxon>
        <taxon>Lachnospiraceae</taxon>
        <taxon>Hungatella</taxon>
    </lineage>
</organism>
<keyword evidence="1" id="KW-1133">Transmembrane helix</keyword>
<proteinExistence type="predicted"/>
<reference evidence="2 3" key="1">
    <citation type="submission" date="2018-08" db="EMBL/GenBank/DDBJ databases">
        <title>A genome reference for cultivated species of the human gut microbiota.</title>
        <authorList>
            <person name="Zou Y."/>
            <person name="Xue W."/>
            <person name="Luo G."/>
        </authorList>
    </citation>
    <scope>NUCLEOTIDE SEQUENCE [LARGE SCALE GENOMIC DNA]</scope>
    <source>
        <strain evidence="2 3">AF19-21</strain>
    </source>
</reference>